<sequence>MLKNIQSRALLAQTFEFSKRVVSSRWESDKGDKAKQRKMMYLEDKMLFGDLLETKREKLRRSKLEASGQIPKAKHSNLDSECTWILNSSPSNVKILKGRPEPKNTQPIEEISTCTQTNCDIKSVTSSEPNVKSETTPQATAKSKTSKMKKPSSKLKGVTSLSSALQFPVFVSKATNDSTRPDEILKVTAPDKEYKKFPSVTKILTETMSEESKMVLEKWKASMIEKFGIRGFDLYQKELFEEGRLLHAAIVNNLVNKSTEVPDKIKKPFNSLTGVFSLIEDVHAVESYVVHQELKYKGIFDCVAYYGGDLCLIDWKKSDRAKNSIGATYDAPVQVAAYIGALNTDLKYSFQIKKGLIVVAYTNGDSATIHEIGEDAVEKYWKIWLERLGNYQATSAEAMN</sequence>
<gene>
    <name evidence="1" type="ORF">QAD02_023583</name>
</gene>
<evidence type="ECO:0000313" key="2">
    <source>
        <dbReference type="Proteomes" id="UP001239111"/>
    </source>
</evidence>
<reference evidence="1" key="1">
    <citation type="submission" date="2023-04" db="EMBL/GenBank/DDBJ databases">
        <title>A chromosome-level genome assembly of the parasitoid wasp Eretmocerus hayati.</title>
        <authorList>
            <person name="Zhong Y."/>
            <person name="Liu S."/>
            <person name="Liu Y."/>
        </authorList>
    </citation>
    <scope>NUCLEOTIDE SEQUENCE</scope>
    <source>
        <strain evidence="1">ZJU_SS_LIU_2023</strain>
    </source>
</reference>
<comment type="caution">
    <text evidence="1">The sequence shown here is derived from an EMBL/GenBank/DDBJ whole genome shotgun (WGS) entry which is preliminary data.</text>
</comment>
<evidence type="ECO:0000313" key="1">
    <source>
        <dbReference type="EMBL" id="KAJ8687789.1"/>
    </source>
</evidence>
<name>A0ACC2PW09_9HYME</name>
<protein>
    <submittedName>
        <fullName evidence="1">Uncharacterized protein</fullName>
    </submittedName>
</protein>
<accession>A0ACC2PW09</accession>
<keyword evidence="2" id="KW-1185">Reference proteome</keyword>
<organism evidence="1 2">
    <name type="scientific">Eretmocerus hayati</name>
    <dbReference type="NCBI Taxonomy" id="131215"/>
    <lineage>
        <taxon>Eukaryota</taxon>
        <taxon>Metazoa</taxon>
        <taxon>Ecdysozoa</taxon>
        <taxon>Arthropoda</taxon>
        <taxon>Hexapoda</taxon>
        <taxon>Insecta</taxon>
        <taxon>Pterygota</taxon>
        <taxon>Neoptera</taxon>
        <taxon>Endopterygota</taxon>
        <taxon>Hymenoptera</taxon>
        <taxon>Apocrita</taxon>
        <taxon>Proctotrupomorpha</taxon>
        <taxon>Chalcidoidea</taxon>
        <taxon>Aphelinidae</taxon>
        <taxon>Aphelininae</taxon>
        <taxon>Eretmocerus</taxon>
    </lineage>
</organism>
<proteinExistence type="predicted"/>
<dbReference type="EMBL" id="CM056741">
    <property type="protein sequence ID" value="KAJ8687789.1"/>
    <property type="molecule type" value="Genomic_DNA"/>
</dbReference>
<dbReference type="Proteomes" id="UP001239111">
    <property type="component" value="Chromosome 1"/>
</dbReference>